<dbReference type="EMBL" id="CP065937">
    <property type="protein sequence ID" value="QQA62858.1"/>
    <property type="molecule type" value="Genomic_DNA"/>
</dbReference>
<organism evidence="1">
    <name type="scientific">Aeromonas caviae</name>
    <name type="common">Aeromonas punctata</name>
    <dbReference type="NCBI Taxonomy" id="648"/>
    <lineage>
        <taxon>Bacteria</taxon>
        <taxon>Pseudomonadati</taxon>
        <taxon>Pseudomonadota</taxon>
        <taxon>Gammaproteobacteria</taxon>
        <taxon>Aeromonadales</taxon>
        <taxon>Aeromonadaceae</taxon>
        <taxon>Aeromonas</taxon>
    </lineage>
</organism>
<gene>
    <name evidence="1" type="ORF">JC965_10660</name>
</gene>
<proteinExistence type="predicted"/>
<sequence length="183" mass="21514">MSGYIFSKRFLGCYDFGFQTIEINNDDTRRSIRQLEDIISVSSPCELSNSDFEIYKTYRHEVTHLIDSTATLWGMEYTLRMHRWFNEKNENNLSVLSLNDAEIQMHNHLLCDFKLNVHHYKINYSLEYNIGCGVFVKFHYLSLKNEMIISVPITMLGLLGKVRTSIPRTKNENFSHLISMGYH</sequence>
<name>A0A7T3X6G3_AERCA</name>
<dbReference type="RefSeq" id="WP_198497959.1">
    <property type="nucleotide sequence ID" value="NZ_JAXOIB010000031.1"/>
</dbReference>
<dbReference type="AlphaFoldDB" id="A0A7T3X6G3"/>
<evidence type="ECO:0000313" key="1">
    <source>
        <dbReference type="EMBL" id="QQA62858.1"/>
    </source>
</evidence>
<accession>A0A7T3X6G3</accession>
<reference evidence="1" key="1">
    <citation type="submission" date="2020-12" db="EMBL/GenBank/DDBJ databases">
        <title>GES Beta-lactamases isolated from hospital effluents in Brazil.</title>
        <authorList>
            <person name="Conte D."/>
            <person name="Mesa D."/>
            <person name="Palmeiro J.K."/>
            <person name="Dalla-Costa L.M."/>
        </authorList>
    </citation>
    <scope>NUCLEOTIDE SEQUENCE [LARGE SCALE GENOMIC DNA]</scope>
    <source>
        <strain evidence="1">Aero21</strain>
    </source>
</reference>
<protein>
    <submittedName>
        <fullName evidence="1">Uncharacterized protein</fullName>
    </submittedName>
</protein>